<comment type="caution">
    <text evidence="8">The sequence shown here is derived from an EMBL/GenBank/DDBJ whole genome shotgun (WGS) entry which is preliminary data.</text>
</comment>
<reference evidence="8 9" key="1">
    <citation type="journal article" date="2015" name="Nature">
        <title>rRNA introns, odd ribosomes, and small enigmatic genomes across a large radiation of phyla.</title>
        <authorList>
            <person name="Brown C.T."/>
            <person name="Hug L.A."/>
            <person name="Thomas B.C."/>
            <person name="Sharon I."/>
            <person name="Castelle C.J."/>
            <person name="Singh A."/>
            <person name="Wilkins M.J."/>
            <person name="Williams K.H."/>
            <person name="Banfield J.F."/>
        </authorList>
    </citation>
    <scope>NUCLEOTIDE SEQUENCE [LARGE SCALE GENOMIC DNA]</scope>
</reference>
<evidence type="ECO:0000256" key="1">
    <source>
        <dbReference type="ARBA" id="ARBA00009943"/>
    </source>
</evidence>
<dbReference type="Pfam" id="PF13480">
    <property type="entry name" value="Acetyltransf_6"/>
    <property type="match status" value="1"/>
</dbReference>
<keyword evidence="2" id="KW-0808">Transferase</keyword>
<evidence type="ECO:0000256" key="4">
    <source>
        <dbReference type="ARBA" id="ARBA00022984"/>
    </source>
</evidence>
<evidence type="ECO:0000259" key="7">
    <source>
        <dbReference type="Pfam" id="PF13480"/>
    </source>
</evidence>
<dbReference type="EMBL" id="LCJQ01000014">
    <property type="protein sequence ID" value="KKT81200.1"/>
    <property type="molecule type" value="Genomic_DNA"/>
</dbReference>
<gene>
    <name evidence="8" type="ORF">UW78_C0014G0005</name>
</gene>
<evidence type="ECO:0000313" key="8">
    <source>
        <dbReference type="EMBL" id="KKT81200.1"/>
    </source>
</evidence>
<evidence type="ECO:0000256" key="2">
    <source>
        <dbReference type="ARBA" id="ARBA00022679"/>
    </source>
</evidence>
<keyword evidence="5" id="KW-0012">Acyltransferase</keyword>
<dbReference type="InterPro" id="IPR003447">
    <property type="entry name" value="FEMABX"/>
</dbReference>
<keyword evidence="4" id="KW-0573">Peptidoglycan synthesis</keyword>
<name>A0A0G1KCC4_9BACT</name>
<dbReference type="InterPro" id="IPR016181">
    <property type="entry name" value="Acyl_CoA_acyltransferase"/>
</dbReference>
<protein>
    <recommendedName>
        <fullName evidence="7">BioF2-like acetyltransferase domain-containing protein</fullName>
    </recommendedName>
</protein>
<evidence type="ECO:0000256" key="3">
    <source>
        <dbReference type="ARBA" id="ARBA00022960"/>
    </source>
</evidence>
<dbReference type="PANTHER" id="PTHR36174">
    <property type="entry name" value="LIPID II:GLYCINE GLYCYLTRANSFERASE"/>
    <property type="match status" value="1"/>
</dbReference>
<dbReference type="GO" id="GO:0008360">
    <property type="term" value="P:regulation of cell shape"/>
    <property type="evidence" value="ECO:0007669"/>
    <property type="project" value="UniProtKB-KW"/>
</dbReference>
<evidence type="ECO:0000256" key="6">
    <source>
        <dbReference type="ARBA" id="ARBA00023316"/>
    </source>
</evidence>
<evidence type="ECO:0000313" key="9">
    <source>
        <dbReference type="Proteomes" id="UP000034595"/>
    </source>
</evidence>
<sequence length="323" mass="37583">MMEAKAVSYEEVVKDIGEFPGLAYAREFLCFQEKHYSLKNIFLKITNDGIPTAIIAVNLKSNEAFSVYKDYAHLFFLDTRQKDFNWLTLANVVKKKIGASYFELQFAQFEGTPSHDGLVPSPLSIFVLSLNNEKTEADLLNLFDKKTRNEIRKSKRYGFEVKMIRIDMLDDIYALYIENMKRHGTPPKPMGYFEDLFHCFGEKCKCLGVLSNGELVGLNIFQVNKDYLRLIFNLSKVKFWNACVNNLLYYETIEWAALNGVKIIDFGPSLNNDHGHNRFKLGFGAKRMPIFSVVDAGVVFRFRKWIRQKWYNLRLRYAKTFNV</sequence>
<dbReference type="GO" id="GO:0009252">
    <property type="term" value="P:peptidoglycan biosynthetic process"/>
    <property type="evidence" value="ECO:0007669"/>
    <property type="project" value="UniProtKB-KW"/>
</dbReference>
<dbReference type="Proteomes" id="UP000034595">
    <property type="component" value="Unassembled WGS sequence"/>
</dbReference>
<dbReference type="GO" id="GO:0071555">
    <property type="term" value="P:cell wall organization"/>
    <property type="evidence" value="ECO:0007669"/>
    <property type="project" value="UniProtKB-KW"/>
</dbReference>
<dbReference type="PANTHER" id="PTHR36174:SF1">
    <property type="entry name" value="LIPID II:GLYCINE GLYCYLTRANSFERASE"/>
    <property type="match status" value="1"/>
</dbReference>
<dbReference type="AlphaFoldDB" id="A0A0G1KCC4"/>
<dbReference type="GO" id="GO:0016755">
    <property type="term" value="F:aminoacyltransferase activity"/>
    <property type="evidence" value="ECO:0007669"/>
    <property type="project" value="InterPro"/>
</dbReference>
<proteinExistence type="inferred from homology"/>
<dbReference type="PROSITE" id="PS51191">
    <property type="entry name" value="FEMABX"/>
    <property type="match status" value="1"/>
</dbReference>
<feature type="domain" description="BioF2-like acetyltransferase" evidence="7">
    <location>
        <begin position="145"/>
        <end position="280"/>
    </location>
</feature>
<organism evidence="8 9">
    <name type="scientific">Candidatus Azambacteria bacterium GW2011_GWA1_44_9</name>
    <dbReference type="NCBI Taxonomy" id="1618610"/>
    <lineage>
        <taxon>Bacteria</taxon>
        <taxon>Candidatus Azamiibacteriota</taxon>
    </lineage>
</organism>
<dbReference type="SUPFAM" id="SSF55729">
    <property type="entry name" value="Acyl-CoA N-acyltransferases (Nat)"/>
    <property type="match status" value="1"/>
</dbReference>
<dbReference type="Gene3D" id="3.40.630.30">
    <property type="match status" value="1"/>
</dbReference>
<dbReference type="InterPro" id="IPR038740">
    <property type="entry name" value="BioF2-like_GNAT_dom"/>
</dbReference>
<keyword evidence="3" id="KW-0133">Cell shape</keyword>
<accession>A0A0G1KCC4</accession>
<comment type="similarity">
    <text evidence="1">Belongs to the FemABX family.</text>
</comment>
<keyword evidence="6" id="KW-0961">Cell wall biogenesis/degradation</keyword>
<dbReference type="InterPro" id="IPR050644">
    <property type="entry name" value="PG_Glycine_Bridge_Synth"/>
</dbReference>
<evidence type="ECO:0000256" key="5">
    <source>
        <dbReference type="ARBA" id="ARBA00023315"/>
    </source>
</evidence>